<evidence type="ECO:0008006" key="6">
    <source>
        <dbReference type="Google" id="ProtNLM"/>
    </source>
</evidence>
<dbReference type="Pfam" id="PF03214">
    <property type="entry name" value="RGP"/>
    <property type="match status" value="1"/>
</dbReference>
<dbReference type="EMBL" id="CAJEUB010000011">
    <property type="protein sequence ID" value="CAD1846066.1"/>
    <property type="molecule type" value="Genomic_DNA"/>
</dbReference>
<sequence>MAAVLFPVPHYNCQGSRHGRRPENTPGFDLQLYTKSDMEGVAGATSINFSGHSCRYFGYLVSCRKYIISIDDDCFPAKDSTGVLINNAVAQHLTNLENPATPFFFNTLYDPYREGTDFVRGYPFSLRNGVDCVLSCGLLLNVADYDSPTQAAKPSERNARYVDAVLTVPIGSMMPVSGINIAFNREALGPALLPGLRLPGEGKRRWETMEDIWSGLCAKAVCDHLGVGVKSGLPYVWRNEAADGGSAIESLKREWEGVKLMEEVVPFFQSVQLQKTLVKAEDCVAEIAAMVREKLGPLNPAYAQAAAAMEEWVNLWKALGSQGV</sequence>
<evidence type="ECO:0000313" key="5">
    <source>
        <dbReference type="EMBL" id="CAD1846066.1"/>
    </source>
</evidence>
<keyword evidence="4" id="KW-0961">Cell wall biogenesis/degradation</keyword>
<comment type="subcellular location">
    <subcellularLocation>
        <location evidence="1">Golgi apparatus</location>
    </subcellularLocation>
</comment>
<organism evidence="5">
    <name type="scientific">Ananas comosus var. bracteatus</name>
    <name type="common">red pineapple</name>
    <dbReference type="NCBI Taxonomy" id="296719"/>
    <lineage>
        <taxon>Eukaryota</taxon>
        <taxon>Viridiplantae</taxon>
        <taxon>Streptophyta</taxon>
        <taxon>Embryophyta</taxon>
        <taxon>Tracheophyta</taxon>
        <taxon>Spermatophyta</taxon>
        <taxon>Magnoliopsida</taxon>
        <taxon>Liliopsida</taxon>
        <taxon>Poales</taxon>
        <taxon>Bromeliaceae</taxon>
        <taxon>Bromelioideae</taxon>
        <taxon>Ananas</taxon>
    </lineage>
</organism>
<dbReference type="GO" id="GO:0071555">
    <property type="term" value="P:cell wall organization"/>
    <property type="evidence" value="ECO:0007669"/>
    <property type="project" value="UniProtKB-KW"/>
</dbReference>
<dbReference type="PANTHER" id="PTHR31682:SF4">
    <property type="entry name" value="UDP-ARABINOPYRANOSE MUTASE 5-RELATED"/>
    <property type="match status" value="1"/>
</dbReference>
<reference evidence="5" key="1">
    <citation type="submission" date="2020-07" db="EMBL/GenBank/DDBJ databases">
        <authorList>
            <person name="Lin J."/>
        </authorList>
    </citation>
    <scope>NUCLEOTIDE SEQUENCE</scope>
</reference>
<dbReference type="GO" id="GO:0005829">
    <property type="term" value="C:cytosol"/>
    <property type="evidence" value="ECO:0007669"/>
    <property type="project" value="TreeGrafter"/>
</dbReference>
<evidence type="ECO:0000256" key="1">
    <source>
        <dbReference type="ARBA" id="ARBA00004555"/>
    </source>
</evidence>
<evidence type="ECO:0000256" key="3">
    <source>
        <dbReference type="ARBA" id="ARBA00023034"/>
    </source>
</evidence>
<dbReference type="PANTHER" id="PTHR31682">
    <property type="entry name" value="UDP-ARABINOSE MUTASE"/>
    <property type="match status" value="1"/>
</dbReference>
<dbReference type="GO" id="GO:0009506">
    <property type="term" value="C:plasmodesma"/>
    <property type="evidence" value="ECO:0007669"/>
    <property type="project" value="TreeGrafter"/>
</dbReference>
<accession>A0A6V7QTH2</accession>
<protein>
    <recommendedName>
        <fullName evidence="6">UDP-arabinopyranose mutase 5</fullName>
    </recommendedName>
</protein>
<dbReference type="GO" id="GO:0005794">
    <property type="term" value="C:Golgi apparatus"/>
    <property type="evidence" value="ECO:0007669"/>
    <property type="project" value="UniProtKB-SubCell"/>
</dbReference>
<evidence type="ECO:0000256" key="4">
    <source>
        <dbReference type="ARBA" id="ARBA00023316"/>
    </source>
</evidence>
<evidence type="ECO:0000256" key="2">
    <source>
        <dbReference type="ARBA" id="ARBA00008986"/>
    </source>
</evidence>
<dbReference type="GO" id="GO:0052691">
    <property type="term" value="F:UDP-arabinopyranose mutase activity"/>
    <property type="evidence" value="ECO:0007669"/>
    <property type="project" value="TreeGrafter"/>
</dbReference>
<proteinExistence type="inferred from homology"/>
<dbReference type="GO" id="GO:0033356">
    <property type="term" value="P:UDP-L-arabinose metabolic process"/>
    <property type="evidence" value="ECO:0007669"/>
    <property type="project" value="TreeGrafter"/>
</dbReference>
<keyword evidence="3" id="KW-0333">Golgi apparatus</keyword>
<name>A0A6V7QTH2_ANACO</name>
<dbReference type="InterPro" id="IPR037595">
    <property type="entry name" value="RGP_fam"/>
</dbReference>
<dbReference type="AlphaFoldDB" id="A0A6V7QTH2"/>
<comment type="similarity">
    <text evidence="2">Belongs to the RGP family.</text>
</comment>
<gene>
    <name evidence="5" type="ORF">CB5_LOCUS29277</name>
</gene>